<dbReference type="Pfam" id="PF13855">
    <property type="entry name" value="LRR_8"/>
    <property type="match status" value="1"/>
</dbReference>
<protein>
    <recommendedName>
        <fullName evidence="4">NB-ARC domain-containing protein</fullName>
    </recommendedName>
</protein>
<dbReference type="InterPro" id="IPR001611">
    <property type="entry name" value="Leu-rich_rpt"/>
</dbReference>
<accession>A0A6A6LY24</accession>
<dbReference type="GO" id="GO:0006952">
    <property type="term" value="P:defense response"/>
    <property type="evidence" value="ECO:0007669"/>
    <property type="project" value="UniProtKB-KW"/>
</dbReference>
<gene>
    <name evidence="2" type="ORF">GH714_004991</name>
</gene>
<comment type="caution">
    <text evidence="2">The sequence shown here is derived from an EMBL/GenBank/DDBJ whole genome shotgun (WGS) entry which is preliminary data.</text>
</comment>
<dbReference type="PANTHER" id="PTHR36766">
    <property type="entry name" value="PLANT BROAD-SPECTRUM MILDEW RESISTANCE PROTEIN RPW8"/>
    <property type="match status" value="1"/>
</dbReference>
<evidence type="ECO:0000313" key="2">
    <source>
        <dbReference type="EMBL" id="KAF2305407.1"/>
    </source>
</evidence>
<reference evidence="2 3" key="1">
    <citation type="journal article" date="2020" name="Mol. Plant">
        <title>The Chromosome-Based Rubber Tree Genome Provides New Insights into Spurge Genome Evolution and Rubber Biosynthesis.</title>
        <authorList>
            <person name="Liu J."/>
            <person name="Shi C."/>
            <person name="Shi C.C."/>
            <person name="Li W."/>
            <person name="Zhang Q.J."/>
            <person name="Zhang Y."/>
            <person name="Li K."/>
            <person name="Lu H.F."/>
            <person name="Shi C."/>
            <person name="Zhu S.T."/>
            <person name="Xiao Z.Y."/>
            <person name="Nan H."/>
            <person name="Yue Y."/>
            <person name="Zhu X.G."/>
            <person name="Wu Y."/>
            <person name="Hong X.N."/>
            <person name="Fan G.Y."/>
            <person name="Tong Y."/>
            <person name="Zhang D."/>
            <person name="Mao C.L."/>
            <person name="Liu Y.L."/>
            <person name="Hao S.J."/>
            <person name="Liu W.Q."/>
            <person name="Lv M.Q."/>
            <person name="Zhang H.B."/>
            <person name="Liu Y."/>
            <person name="Hu-Tang G.R."/>
            <person name="Wang J.P."/>
            <person name="Wang J.H."/>
            <person name="Sun Y.H."/>
            <person name="Ni S.B."/>
            <person name="Chen W.B."/>
            <person name="Zhang X.C."/>
            <person name="Jiao Y.N."/>
            <person name="Eichler E.E."/>
            <person name="Li G.H."/>
            <person name="Liu X."/>
            <person name="Gao L.Z."/>
        </authorList>
    </citation>
    <scope>NUCLEOTIDE SEQUENCE [LARGE SCALE GENOMIC DNA]</scope>
    <source>
        <strain evidence="3">cv. GT1</strain>
        <tissue evidence="2">Leaf</tissue>
    </source>
</reference>
<organism evidence="2 3">
    <name type="scientific">Hevea brasiliensis</name>
    <name type="common">Para rubber tree</name>
    <name type="synonym">Siphonia brasiliensis</name>
    <dbReference type="NCBI Taxonomy" id="3981"/>
    <lineage>
        <taxon>Eukaryota</taxon>
        <taxon>Viridiplantae</taxon>
        <taxon>Streptophyta</taxon>
        <taxon>Embryophyta</taxon>
        <taxon>Tracheophyta</taxon>
        <taxon>Spermatophyta</taxon>
        <taxon>Magnoliopsida</taxon>
        <taxon>eudicotyledons</taxon>
        <taxon>Gunneridae</taxon>
        <taxon>Pentapetalae</taxon>
        <taxon>rosids</taxon>
        <taxon>fabids</taxon>
        <taxon>Malpighiales</taxon>
        <taxon>Euphorbiaceae</taxon>
        <taxon>Crotonoideae</taxon>
        <taxon>Micrandreae</taxon>
        <taxon>Hevea</taxon>
    </lineage>
</organism>
<dbReference type="EMBL" id="JAAGAX010000008">
    <property type="protein sequence ID" value="KAF2305407.1"/>
    <property type="molecule type" value="Genomic_DNA"/>
</dbReference>
<dbReference type="Proteomes" id="UP000467840">
    <property type="component" value="Chromosome 9"/>
</dbReference>
<evidence type="ECO:0008006" key="4">
    <source>
        <dbReference type="Google" id="ProtNLM"/>
    </source>
</evidence>
<keyword evidence="3" id="KW-1185">Reference proteome</keyword>
<evidence type="ECO:0000313" key="3">
    <source>
        <dbReference type="Proteomes" id="UP000467840"/>
    </source>
</evidence>
<name>A0A6A6LY24_HEVBR</name>
<sequence>MEPPQFPCLSLLEIKHCPKLIGMPLFPSLDDKLHLEDASTEPLQKTMQMKMKSWASSSSRVHPLSELKILWIVAIEDLESLPNRWLQNLTSLQELYIQECPRLTSLPREMHHLTSLQKLHIRGCPLLIERCRKNDGVDWPNIAGISNIETDWCLIKTAFNVEQASGIVPDGGGTLSKSILAQLIPKVSPLNRNDKAASLGSEAYVTFGSHYFV</sequence>
<evidence type="ECO:0000256" key="1">
    <source>
        <dbReference type="ARBA" id="ARBA00022821"/>
    </source>
</evidence>
<keyword evidence="1" id="KW-0611">Plant defense</keyword>
<dbReference type="InterPro" id="IPR032675">
    <property type="entry name" value="LRR_dom_sf"/>
</dbReference>
<dbReference type="AlphaFoldDB" id="A0A6A6LY24"/>
<proteinExistence type="predicted"/>
<dbReference type="SUPFAM" id="SSF52058">
    <property type="entry name" value="L domain-like"/>
    <property type="match status" value="1"/>
</dbReference>
<dbReference type="Gene3D" id="3.80.10.10">
    <property type="entry name" value="Ribonuclease Inhibitor"/>
    <property type="match status" value="1"/>
</dbReference>
<dbReference type="PANTHER" id="PTHR36766:SF40">
    <property type="entry name" value="DISEASE RESISTANCE PROTEIN RGA3"/>
    <property type="match status" value="1"/>
</dbReference>